<dbReference type="EMBL" id="OZ037949">
    <property type="protein sequence ID" value="CAL1711542.1"/>
    <property type="molecule type" value="Genomic_DNA"/>
</dbReference>
<dbReference type="Proteomes" id="UP001497453">
    <property type="component" value="Chromosome 6"/>
</dbReference>
<name>A0ABP1DUN7_9APHY</name>
<protein>
    <submittedName>
        <fullName evidence="2">Uncharacterized protein</fullName>
    </submittedName>
</protein>
<evidence type="ECO:0000313" key="3">
    <source>
        <dbReference type="Proteomes" id="UP001497453"/>
    </source>
</evidence>
<evidence type="ECO:0000256" key="1">
    <source>
        <dbReference type="SAM" id="MobiDB-lite"/>
    </source>
</evidence>
<reference evidence="3" key="1">
    <citation type="submission" date="2024-04" db="EMBL/GenBank/DDBJ databases">
        <authorList>
            <person name="Shaw F."/>
            <person name="Minotto A."/>
        </authorList>
    </citation>
    <scope>NUCLEOTIDE SEQUENCE [LARGE SCALE GENOMIC DNA]</scope>
</reference>
<sequence>MSSGFSPLSGYYEDTTVPVSSQSRGRPFSSAGSGNYLFYVGNQPYVGRFLEPLESVSEMKWVLRFGNGKTAAVPKRLLSQTNYPLSPVPPPKGSV</sequence>
<organism evidence="2 3">
    <name type="scientific">Somion occarium</name>
    <dbReference type="NCBI Taxonomy" id="3059160"/>
    <lineage>
        <taxon>Eukaryota</taxon>
        <taxon>Fungi</taxon>
        <taxon>Dikarya</taxon>
        <taxon>Basidiomycota</taxon>
        <taxon>Agaricomycotina</taxon>
        <taxon>Agaricomycetes</taxon>
        <taxon>Polyporales</taxon>
        <taxon>Cerrenaceae</taxon>
        <taxon>Somion</taxon>
    </lineage>
</organism>
<accession>A0ABP1DUN7</accession>
<keyword evidence="3" id="KW-1185">Reference proteome</keyword>
<feature type="region of interest" description="Disordered" evidence="1">
    <location>
        <begin position="1"/>
        <end position="28"/>
    </location>
</feature>
<evidence type="ECO:0000313" key="2">
    <source>
        <dbReference type="EMBL" id="CAL1711542.1"/>
    </source>
</evidence>
<gene>
    <name evidence="2" type="ORF">GFSPODELE1_LOCUS8386</name>
</gene>
<proteinExistence type="predicted"/>